<accession>A0A0G4G1E5</accession>
<evidence type="ECO:0000256" key="1">
    <source>
        <dbReference type="SAM" id="MobiDB-lite"/>
    </source>
</evidence>
<name>A0A0G4G1E5_VITBC</name>
<sequence>MAADLLADGQKMAGMETAIKQLVMQFGVSSTSPHLDDFIKVGVAAAAFSYDMAMRATADIVPEAVADVQETTADSMRSLDDTVTHLGHKHEQLLGGVTHAVVNLTKVAIHQDTRLDAVERKAVQGRLRIKNVLQPGMPPLNSHQLQQYTYGVLASAAPPPLPPFDTRSFACFAVGSRSRDVIIHFSNGDLATEMHTRMEMGYGLQLHNGVPLMLPAPSTPARASPSMQARPPSVPTRPSRPRAPPMPAMSPASASMPSGGYMAPPPAPVPYAPYIQPLSSCAPPAPQPGPYAPHPQLFPSNAAPAPQPANAPHPMLAPITEELTEEQLDELNREGEIFSRSASSRSLASMRTATSLPGPYPPHKPGVMSTWDGLNAPGVPRFRHQR</sequence>
<evidence type="ECO:0000313" key="2">
    <source>
        <dbReference type="EMBL" id="CEM21320.1"/>
    </source>
</evidence>
<feature type="compositionally biased region" description="Low complexity" evidence="1">
    <location>
        <begin position="339"/>
        <end position="355"/>
    </location>
</feature>
<organism evidence="2 3">
    <name type="scientific">Vitrella brassicaformis (strain CCMP3155)</name>
    <dbReference type="NCBI Taxonomy" id="1169540"/>
    <lineage>
        <taxon>Eukaryota</taxon>
        <taxon>Sar</taxon>
        <taxon>Alveolata</taxon>
        <taxon>Colpodellida</taxon>
        <taxon>Vitrellaceae</taxon>
        <taxon>Vitrella</taxon>
    </lineage>
</organism>
<feature type="region of interest" description="Disordered" evidence="1">
    <location>
        <begin position="217"/>
        <end position="253"/>
    </location>
</feature>
<evidence type="ECO:0000313" key="3">
    <source>
        <dbReference type="Proteomes" id="UP000041254"/>
    </source>
</evidence>
<dbReference type="VEuPathDB" id="CryptoDB:Vbra_1796"/>
<proteinExistence type="predicted"/>
<dbReference type="Proteomes" id="UP000041254">
    <property type="component" value="Unassembled WGS sequence"/>
</dbReference>
<gene>
    <name evidence="2" type="ORF">Vbra_1796</name>
</gene>
<dbReference type="InParanoid" id="A0A0G4G1E5"/>
<keyword evidence="3" id="KW-1185">Reference proteome</keyword>
<feature type="region of interest" description="Disordered" evidence="1">
    <location>
        <begin position="337"/>
        <end position="386"/>
    </location>
</feature>
<dbReference type="EMBL" id="CDMY01000541">
    <property type="protein sequence ID" value="CEM21320.1"/>
    <property type="molecule type" value="Genomic_DNA"/>
</dbReference>
<dbReference type="AlphaFoldDB" id="A0A0G4G1E5"/>
<dbReference type="PhylomeDB" id="A0A0G4G1E5"/>
<feature type="compositionally biased region" description="Low complexity" evidence="1">
    <location>
        <begin position="217"/>
        <end position="231"/>
    </location>
</feature>
<protein>
    <submittedName>
        <fullName evidence="2">Uncharacterized protein</fullName>
    </submittedName>
</protein>
<reference evidence="2 3" key="1">
    <citation type="submission" date="2014-11" db="EMBL/GenBank/DDBJ databases">
        <authorList>
            <person name="Zhu J."/>
            <person name="Qi W."/>
            <person name="Song R."/>
        </authorList>
    </citation>
    <scope>NUCLEOTIDE SEQUENCE [LARGE SCALE GENOMIC DNA]</scope>
</reference>